<evidence type="ECO:0000313" key="2">
    <source>
        <dbReference type="WBParaSite" id="ALUE_0000580101-mRNA-1"/>
    </source>
</evidence>
<dbReference type="AlphaFoldDB" id="A0A0M3HT73"/>
<proteinExistence type="predicted"/>
<accession>A0A0M3HT73</accession>
<dbReference type="Proteomes" id="UP000036681">
    <property type="component" value="Unplaced"/>
</dbReference>
<dbReference type="WBParaSite" id="ALUE_0000580101-mRNA-1">
    <property type="protein sequence ID" value="ALUE_0000580101-mRNA-1"/>
    <property type="gene ID" value="ALUE_0000580101"/>
</dbReference>
<protein>
    <submittedName>
        <fullName evidence="2">Sulfurtransferase FdhD</fullName>
    </submittedName>
</protein>
<organism evidence="1 2">
    <name type="scientific">Ascaris lumbricoides</name>
    <name type="common">Giant roundworm</name>
    <dbReference type="NCBI Taxonomy" id="6252"/>
    <lineage>
        <taxon>Eukaryota</taxon>
        <taxon>Metazoa</taxon>
        <taxon>Ecdysozoa</taxon>
        <taxon>Nematoda</taxon>
        <taxon>Chromadorea</taxon>
        <taxon>Rhabditida</taxon>
        <taxon>Spirurina</taxon>
        <taxon>Ascaridomorpha</taxon>
        <taxon>Ascaridoidea</taxon>
        <taxon>Ascarididae</taxon>
        <taxon>Ascaris</taxon>
    </lineage>
</organism>
<sequence>MIKEEDINGRKHKYDGTISICDVSLRAGSVLYESNRFEWLAGSILPCRMTAVLSIRNISTGLEFRIFEENLGAAICSFEICDMVGIAMIDTITQLAETECTVKEDDVISCFADVCHTAFFRGNKLVLVLVKQLPATRKTFADLDYSCSAVAVKL</sequence>
<evidence type="ECO:0000313" key="1">
    <source>
        <dbReference type="Proteomes" id="UP000036681"/>
    </source>
</evidence>
<reference evidence="2" key="1">
    <citation type="submission" date="2017-02" db="UniProtKB">
        <authorList>
            <consortium name="WormBaseParasite"/>
        </authorList>
    </citation>
    <scope>IDENTIFICATION</scope>
</reference>
<keyword evidence="1" id="KW-1185">Reference proteome</keyword>
<name>A0A0M3HT73_ASCLU</name>